<sequence>MNNKFLIIFCVLLSLIGVYYYNNNKLTNVWDLISEKTIIIYEVNNPYEVWKKFKISYKKETKENELYDLIEKKIDTINLFLENELINFSKENKLLIGINIISKNKIESIFFIEKNKINKKYFFKKIDSLGYAINERIYNENKIYEVNDNSNNYNFLFINDFMIFSGSSLLIEDVIRTSKNKKLSFQFNNEDLFKQVKLEKDFGNLYLNFNKINELINVIINNNNFIKLDVLPKSSFLDIDYNKNNFYLNGFTSTINQTFKSNIPISESMYKLIPTNTIYFYHLNSNNINDFNIVNNFDDDSLNIYFGYEIGRIIVENDFSNSHEEILIFNKENLKNINVSDSSEYKNYFIKTLKKNILKNLLNKTFIKDSIPIYYFEYDKFLFFGTKTSILRNYIDDIINKKLWGKKIYYNNYISKLNKNSNISLIINIDKLLNNLIPSKKYKIIKHFDFISFQMKGIENKFYTNITIQEKDIKLKYEEKIQPNKTFIAENKLIIKPNIVFSHLDNSPEIITQDKNFNVYQLSSDLKPIWKDSIDNTIISKVFQIDYYRNNKKQILFSTKKNIHSYDRKGNKLIGFPLKNPSISPIEFINLIDYDNSKRFRIAVANKNGEVYLLNKNGKKLSGWNPLVMNNELNQAPKHIRIAGKDYIIIILKNGEIYLKNRKGENYKGFPIKTKSTISSKVYLAKGGNSKNSFIEIIDDEGNFYKINFNGKIISLDQKYRPSKNSKFKIIQDPLEKYYKILSINYNSIFISNKEENDIKLTFNNNNNFIYQYYNFGSNNEIFSLLDNNENKIYLYKSNYDLLTDYHLNSTLPISIIYSSRKRKFDIYKIFNNTLSLIEINK</sequence>
<reference evidence="1" key="1">
    <citation type="submission" date="2018-05" db="EMBL/GenBank/DDBJ databases">
        <authorList>
            <person name="Lanie J.A."/>
            <person name="Ng W.-L."/>
            <person name="Kazmierczak K.M."/>
            <person name="Andrzejewski T.M."/>
            <person name="Davidsen T.M."/>
            <person name="Wayne K.J."/>
            <person name="Tettelin H."/>
            <person name="Glass J.I."/>
            <person name="Rusch D."/>
            <person name="Podicherti R."/>
            <person name="Tsui H.-C.T."/>
            <person name="Winkler M.E."/>
        </authorList>
    </citation>
    <scope>NUCLEOTIDE SEQUENCE</scope>
</reference>
<evidence type="ECO:0008006" key="2">
    <source>
        <dbReference type="Google" id="ProtNLM"/>
    </source>
</evidence>
<dbReference type="AlphaFoldDB" id="A0A381R4I1"/>
<protein>
    <recommendedName>
        <fullName evidence="2">DUF3352 domain-containing protein</fullName>
    </recommendedName>
</protein>
<organism evidence="1">
    <name type="scientific">marine metagenome</name>
    <dbReference type="NCBI Taxonomy" id="408172"/>
    <lineage>
        <taxon>unclassified sequences</taxon>
        <taxon>metagenomes</taxon>
        <taxon>ecological metagenomes</taxon>
    </lineage>
</organism>
<name>A0A381R4I1_9ZZZZ</name>
<evidence type="ECO:0000313" key="1">
    <source>
        <dbReference type="EMBL" id="SUZ86666.1"/>
    </source>
</evidence>
<accession>A0A381R4I1</accession>
<dbReference type="EMBL" id="UINC01001693">
    <property type="protein sequence ID" value="SUZ86666.1"/>
    <property type="molecule type" value="Genomic_DNA"/>
</dbReference>
<gene>
    <name evidence="1" type="ORF">METZ01_LOCUS39520</name>
</gene>
<proteinExistence type="predicted"/>